<evidence type="ECO:0000313" key="2">
    <source>
        <dbReference type="EMBL" id="SBT70796.1"/>
    </source>
</evidence>
<gene>
    <name evidence="2" type="primary">PmlGA01_060016900</name>
    <name evidence="2" type="ORF">PMLGA01_060016900</name>
</gene>
<sequence length="337" mass="39753">MGNGCKKVIGTRRNKTSNEKFNNRFDFRSDSNCSWNKGNYYNDIYIRNFNKDETTKKYNNKIVSLNDNSNRKTSNSIVYIDDLYDILENEKKVKLKKVDNSDVEEFLIIEKHIKVKRKKKKKQRKQENTNTKMKEKALKNEKLTSLLFSRNDYDDENKNSTNFDEPFPTDSRDKKKKKKKDKSNSKNGEVETWCSSSIDNKYDIFEEDRRYMLKKRQENMRDQKISSKKNQIDNDSDNSKKKNNNTNDNNNSNNNSNNNRNNNSKINGNKFNSSNNNGKNKNSNTRKNNNRNNYGNNGNNDSNDEFNLTYKYKGSSSSDKERIINNPVKKYSDPFEE</sequence>
<feature type="compositionally biased region" description="Basic and acidic residues" evidence="1">
    <location>
        <begin position="216"/>
        <end position="225"/>
    </location>
</feature>
<dbReference type="VEuPathDB" id="PlasmoDB:PmUG01_06024000"/>
<reference evidence="2 3" key="1">
    <citation type="submission" date="2016-06" db="EMBL/GenBank/DDBJ databases">
        <authorList>
            <consortium name="Pathogen Informatics"/>
        </authorList>
    </citation>
    <scope>NUCLEOTIDE SEQUENCE [LARGE SCALE GENOMIC DNA]</scope>
    <source>
        <strain evidence="2">PmlGA01</strain>
    </source>
</reference>
<feature type="compositionally biased region" description="Low complexity" evidence="1">
    <location>
        <begin position="244"/>
        <end position="301"/>
    </location>
</feature>
<name>A0A1C3KB61_PLAMA</name>
<dbReference type="AlphaFoldDB" id="A0A1C3KB61"/>
<protein>
    <submittedName>
        <fullName evidence="2">Uncharacterized protein</fullName>
    </submittedName>
</protein>
<proteinExistence type="predicted"/>
<feature type="region of interest" description="Disordered" evidence="1">
    <location>
        <begin position="154"/>
        <end position="190"/>
    </location>
</feature>
<feature type="region of interest" description="Disordered" evidence="1">
    <location>
        <begin position="117"/>
        <end position="136"/>
    </location>
</feature>
<dbReference type="Proteomes" id="UP000219799">
    <property type="component" value="Chromosome 6"/>
</dbReference>
<dbReference type="EMBL" id="LT594494">
    <property type="protein sequence ID" value="SBT70796.1"/>
    <property type="molecule type" value="Genomic_DNA"/>
</dbReference>
<evidence type="ECO:0000256" key="1">
    <source>
        <dbReference type="SAM" id="MobiDB-lite"/>
    </source>
</evidence>
<accession>A0A1C3KB61</accession>
<evidence type="ECO:0000313" key="3">
    <source>
        <dbReference type="Proteomes" id="UP000219799"/>
    </source>
</evidence>
<feature type="region of interest" description="Disordered" evidence="1">
    <location>
        <begin position="216"/>
        <end position="337"/>
    </location>
</feature>
<organism evidence="2 3">
    <name type="scientific">Plasmodium malariae</name>
    <dbReference type="NCBI Taxonomy" id="5858"/>
    <lineage>
        <taxon>Eukaryota</taxon>
        <taxon>Sar</taxon>
        <taxon>Alveolata</taxon>
        <taxon>Apicomplexa</taxon>
        <taxon>Aconoidasida</taxon>
        <taxon>Haemosporida</taxon>
        <taxon>Plasmodiidae</taxon>
        <taxon>Plasmodium</taxon>
        <taxon>Plasmodium (Plasmodium)</taxon>
    </lineage>
</organism>